<feature type="region of interest" description="Disordered" evidence="1">
    <location>
        <begin position="1"/>
        <end position="21"/>
    </location>
</feature>
<organism evidence="2 3">
    <name type="scientific">Vigna unguiculata</name>
    <name type="common">Cowpea</name>
    <dbReference type="NCBI Taxonomy" id="3917"/>
    <lineage>
        <taxon>Eukaryota</taxon>
        <taxon>Viridiplantae</taxon>
        <taxon>Streptophyta</taxon>
        <taxon>Embryophyta</taxon>
        <taxon>Tracheophyta</taxon>
        <taxon>Spermatophyta</taxon>
        <taxon>Magnoliopsida</taxon>
        <taxon>eudicotyledons</taxon>
        <taxon>Gunneridae</taxon>
        <taxon>Pentapetalae</taxon>
        <taxon>rosids</taxon>
        <taxon>fabids</taxon>
        <taxon>Fabales</taxon>
        <taxon>Fabaceae</taxon>
        <taxon>Papilionoideae</taxon>
        <taxon>50 kb inversion clade</taxon>
        <taxon>NPAAA clade</taxon>
        <taxon>indigoferoid/millettioid clade</taxon>
        <taxon>Phaseoleae</taxon>
        <taxon>Vigna</taxon>
    </lineage>
</organism>
<gene>
    <name evidence="2" type="ORF">DEO72_LG5g844</name>
</gene>
<evidence type="ECO:0000256" key="1">
    <source>
        <dbReference type="SAM" id="MobiDB-lite"/>
    </source>
</evidence>
<name>A0A4D6LVU0_VIGUN</name>
<accession>A0A4D6LVU0</accession>
<protein>
    <submittedName>
        <fullName evidence="2">Uncharacterized protein</fullName>
    </submittedName>
</protein>
<keyword evidence="3" id="KW-1185">Reference proteome</keyword>
<proteinExistence type="predicted"/>
<evidence type="ECO:0000313" key="3">
    <source>
        <dbReference type="Proteomes" id="UP000501690"/>
    </source>
</evidence>
<evidence type="ECO:0000313" key="2">
    <source>
        <dbReference type="EMBL" id="QCD92775.1"/>
    </source>
</evidence>
<dbReference type="AlphaFoldDB" id="A0A4D6LVU0"/>
<sequence length="78" mass="8839">MNENSGRDHSHRSSAHPNPRLGFCLLGFTKPNTDWERFPATTATEEPHQVVFKATQFSVVFEAKYSSTLSTVFFSFNV</sequence>
<dbReference type="EMBL" id="CP039349">
    <property type="protein sequence ID" value="QCD92775.1"/>
    <property type="molecule type" value="Genomic_DNA"/>
</dbReference>
<reference evidence="2 3" key="1">
    <citation type="submission" date="2019-04" db="EMBL/GenBank/DDBJ databases">
        <title>An improved genome assembly and genetic linkage map for asparagus bean, Vigna unguiculata ssp. sesquipedialis.</title>
        <authorList>
            <person name="Xia Q."/>
            <person name="Zhang R."/>
            <person name="Dong Y."/>
        </authorList>
    </citation>
    <scope>NUCLEOTIDE SEQUENCE [LARGE SCALE GENOMIC DNA]</scope>
    <source>
        <tissue evidence="2">Leaf</tissue>
    </source>
</reference>
<dbReference type="Proteomes" id="UP000501690">
    <property type="component" value="Linkage Group LG5"/>
</dbReference>